<evidence type="ECO:0000256" key="2">
    <source>
        <dbReference type="ARBA" id="ARBA00004300"/>
    </source>
</evidence>
<feature type="region of interest" description="Disordered" evidence="8">
    <location>
        <begin position="855"/>
        <end position="874"/>
    </location>
</feature>
<feature type="compositionally biased region" description="Polar residues" evidence="8">
    <location>
        <begin position="901"/>
        <end position="916"/>
    </location>
</feature>
<evidence type="ECO:0000256" key="3">
    <source>
        <dbReference type="ARBA" id="ARBA00022490"/>
    </source>
</evidence>
<dbReference type="Gene3D" id="3.40.50.12360">
    <property type="match status" value="1"/>
</dbReference>
<organism evidence="9 10">
    <name type="scientific">Emericella nidulans (strain FGSC A4 / ATCC 38163 / CBS 112.46 / NRRL 194 / M139)</name>
    <name type="common">Aspergillus nidulans</name>
    <dbReference type="NCBI Taxonomy" id="227321"/>
    <lineage>
        <taxon>Eukaryota</taxon>
        <taxon>Fungi</taxon>
        <taxon>Dikarya</taxon>
        <taxon>Ascomycota</taxon>
        <taxon>Pezizomycotina</taxon>
        <taxon>Eurotiomycetes</taxon>
        <taxon>Eurotiomycetidae</taxon>
        <taxon>Eurotiales</taxon>
        <taxon>Aspergillaceae</taxon>
        <taxon>Aspergillus</taxon>
        <taxon>Aspergillus subgen. Nidulantes</taxon>
    </lineage>
</organism>
<dbReference type="RefSeq" id="XP_681477.1">
    <property type="nucleotide sequence ID" value="XM_676385.1"/>
</dbReference>
<feature type="region of interest" description="Disordered" evidence="8">
    <location>
        <begin position="98"/>
        <end position="167"/>
    </location>
</feature>
<dbReference type="Pfam" id="PF11496">
    <property type="entry name" value="HDA2-3"/>
    <property type="match status" value="1"/>
</dbReference>
<keyword evidence="10" id="KW-1185">Reference proteome</keyword>
<evidence type="ECO:0000256" key="7">
    <source>
        <dbReference type="ARBA" id="ARBA00023273"/>
    </source>
</evidence>
<dbReference type="GeneID" id="2868890"/>
<feature type="region of interest" description="Disordered" evidence="8">
    <location>
        <begin position="1"/>
        <end position="30"/>
    </location>
</feature>
<evidence type="ECO:0000313" key="10">
    <source>
        <dbReference type="Proteomes" id="UP000000560"/>
    </source>
</evidence>
<dbReference type="OrthoDB" id="3647690at2759"/>
<feature type="compositionally biased region" description="Polar residues" evidence="8">
    <location>
        <begin position="271"/>
        <end position="300"/>
    </location>
</feature>
<dbReference type="HOGENOM" id="CLU_004103_0_0_1"/>
<reference evidence="10" key="1">
    <citation type="journal article" date="2005" name="Nature">
        <title>Sequencing of Aspergillus nidulans and comparative analysis with A. fumigatus and A. oryzae.</title>
        <authorList>
            <person name="Galagan J.E."/>
            <person name="Calvo S.E."/>
            <person name="Cuomo C."/>
            <person name="Ma L.J."/>
            <person name="Wortman J.R."/>
            <person name="Batzoglou S."/>
            <person name="Lee S.I."/>
            <person name="Basturkmen M."/>
            <person name="Spevak C.C."/>
            <person name="Clutterbuck J."/>
            <person name="Kapitonov V."/>
            <person name="Jurka J."/>
            <person name="Scazzocchio C."/>
            <person name="Farman M."/>
            <person name="Butler J."/>
            <person name="Purcell S."/>
            <person name="Harris S."/>
            <person name="Braus G.H."/>
            <person name="Draht O."/>
            <person name="Busch S."/>
            <person name="D'Enfert C."/>
            <person name="Bouchier C."/>
            <person name="Goldman G.H."/>
            <person name="Bell-Pedersen D."/>
            <person name="Griffiths-Jones S."/>
            <person name="Doonan J.H."/>
            <person name="Yu J."/>
            <person name="Vienken K."/>
            <person name="Pain A."/>
            <person name="Freitag M."/>
            <person name="Selker E.U."/>
            <person name="Archer D.B."/>
            <person name="Penalva M.A."/>
            <person name="Oakley B.R."/>
            <person name="Momany M."/>
            <person name="Tanaka T."/>
            <person name="Kumagai T."/>
            <person name="Asai K."/>
            <person name="Machida M."/>
            <person name="Nierman W.C."/>
            <person name="Denning D.W."/>
            <person name="Caddick M."/>
            <person name="Hynes M."/>
            <person name="Paoletti M."/>
            <person name="Fischer R."/>
            <person name="Miller B."/>
            <person name="Dyer P."/>
            <person name="Sachs M.S."/>
            <person name="Osmani S.A."/>
            <person name="Birren B.W."/>
        </authorList>
    </citation>
    <scope>NUCLEOTIDE SEQUENCE [LARGE SCALE GENOMIC DNA]</scope>
    <source>
        <strain evidence="10">FGSC A4 / ATCC 38163 / CBS 112.46 / NRRL 194 / M139</strain>
    </source>
</reference>
<feature type="compositionally biased region" description="Basic and acidic residues" evidence="8">
    <location>
        <begin position="506"/>
        <end position="517"/>
    </location>
</feature>
<comment type="subcellular location">
    <subcellularLocation>
        <location evidence="1">Cytoplasm</location>
        <location evidence="1">Cytoskeleton</location>
        <location evidence="1">Cilium basal body</location>
    </subcellularLocation>
    <subcellularLocation>
        <location evidence="2">Cytoplasm</location>
        <location evidence="2">Cytoskeleton</location>
        <location evidence="2">Microtubule organizing center</location>
        <location evidence="2">Centrosome</location>
    </subcellularLocation>
</comment>
<dbReference type="GO" id="GO:0030030">
    <property type="term" value="P:cell projection organization"/>
    <property type="evidence" value="ECO:0007669"/>
    <property type="project" value="UniProtKB-KW"/>
</dbReference>
<evidence type="ECO:0000256" key="4">
    <source>
        <dbReference type="ARBA" id="ARBA00022794"/>
    </source>
</evidence>
<feature type="compositionally biased region" description="Polar residues" evidence="8">
    <location>
        <begin position="8"/>
        <end position="24"/>
    </location>
</feature>
<feature type="compositionally biased region" description="Polar residues" evidence="8">
    <location>
        <begin position="1164"/>
        <end position="1183"/>
    </location>
</feature>
<dbReference type="GO" id="GO:0070823">
    <property type="term" value="C:HDA1 complex"/>
    <property type="evidence" value="ECO:0007669"/>
    <property type="project" value="InterPro"/>
</dbReference>
<feature type="compositionally biased region" description="Polar residues" evidence="8">
    <location>
        <begin position="158"/>
        <end position="167"/>
    </location>
</feature>
<dbReference type="EMBL" id="BN001302">
    <property type="protein sequence ID" value="CBF74112.1"/>
    <property type="molecule type" value="Genomic_DNA"/>
</dbReference>
<feature type="compositionally biased region" description="Low complexity" evidence="8">
    <location>
        <begin position="1151"/>
        <end position="1162"/>
    </location>
</feature>
<dbReference type="STRING" id="227321.Q5AU22"/>
<evidence type="ECO:0000256" key="1">
    <source>
        <dbReference type="ARBA" id="ARBA00004120"/>
    </source>
</evidence>
<feature type="compositionally biased region" description="Polar residues" evidence="8">
    <location>
        <begin position="471"/>
        <end position="484"/>
    </location>
</feature>
<protein>
    <recommendedName>
        <fullName evidence="11">Chromo domain-containing protein</fullName>
    </recommendedName>
</protein>
<reference evidence="10" key="2">
    <citation type="journal article" date="2009" name="Fungal Genet. Biol.">
        <title>The 2008 update of the Aspergillus nidulans genome annotation: a community effort.</title>
        <authorList>
            <person name="Wortman J.R."/>
            <person name="Gilsenan J.M."/>
            <person name="Joardar V."/>
            <person name="Deegan J."/>
            <person name="Clutterbuck J."/>
            <person name="Andersen M.R."/>
            <person name="Archer D."/>
            <person name="Bencina M."/>
            <person name="Braus G."/>
            <person name="Coutinho P."/>
            <person name="von Dohren H."/>
            <person name="Doonan J."/>
            <person name="Driessen A.J."/>
            <person name="Durek P."/>
            <person name="Espeso E."/>
            <person name="Fekete E."/>
            <person name="Flipphi M."/>
            <person name="Estrada C.G."/>
            <person name="Geysens S."/>
            <person name="Goldman G."/>
            <person name="de Groot P.W."/>
            <person name="Hansen K."/>
            <person name="Harris S.D."/>
            <person name="Heinekamp T."/>
            <person name="Helmstaedt K."/>
            <person name="Henrissat B."/>
            <person name="Hofmann G."/>
            <person name="Homan T."/>
            <person name="Horio T."/>
            <person name="Horiuchi H."/>
            <person name="James S."/>
            <person name="Jones M."/>
            <person name="Karaffa L."/>
            <person name="Karanyi Z."/>
            <person name="Kato M."/>
            <person name="Keller N."/>
            <person name="Kelly D.E."/>
            <person name="Kiel J.A."/>
            <person name="Kim J.M."/>
            <person name="van der Klei I.J."/>
            <person name="Klis F.M."/>
            <person name="Kovalchuk A."/>
            <person name="Krasevec N."/>
            <person name="Kubicek C.P."/>
            <person name="Liu B."/>
            <person name="Maccabe A."/>
            <person name="Meyer V."/>
            <person name="Mirabito P."/>
            <person name="Miskei M."/>
            <person name="Mos M."/>
            <person name="Mullins J."/>
            <person name="Nelson D.R."/>
            <person name="Nielsen J."/>
            <person name="Oakley B.R."/>
            <person name="Osmani S.A."/>
            <person name="Pakula T."/>
            <person name="Paszewski A."/>
            <person name="Paulsen I."/>
            <person name="Pilsyk S."/>
            <person name="Pocsi I."/>
            <person name="Punt P.J."/>
            <person name="Ram A.F."/>
            <person name="Ren Q."/>
            <person name="Robellet X."/>
            <person name="Robson G."/>
            <person name="Seiboth B."/>
            <person name="van Solingen P."/>
            <person name="Specht T."/>
            <person name="Sun J."/>
            <person name="Taheri-Talesh N."/>
            <person name="Takeshita N."/>
            <person name="Ussery D."/>
            <person name="vanKuyk P.A."/>
            <person name="Visser H."/>
            <person name="van de Vondervoort P.J."/>
            <person name="de Vries R.P."/>
            <person name="Walton J."/>
            <person name="Xiang X."/>
            <person name="Xiong Y."/>
            <person name="Zeng A.P."/>
            <person name="Brandt B.W."/>
            <person name="Cornell M.J."/>
            <person name="van den Hondel C.A."/>
            <person name="Visser J."/>
            <person name="Oliver S.G."/>
            <person name="Turner G."/>
        </authorList>
    </citation>
    <scope>GENOME REANNOTATION</scope>
    <source>
        <strain evidence="10">FGSC A4 / ATCC 38163 / CBS 112.46 / NRRL 194 / M139</strain>
    </source>
</reference>
<dbReference type="InterPro" id="IPR026201">
    <property type="entry name" value="Cep290"/>
</dbReference>
<proteinExistence type="predicted"/>
<feature type="region of interest" description="Disordered" evidence="8">
    <location>
        <begin position="1141"/>
        <end position="1199"/>
    </location>
</feature>
<accession>C8V773</accession>
<evidence type="ECO:0000256" key="5">
    <source>
        <dbReference type="ARBA" id="ARBA00023054"/>
    </source>
</evidence>
<keyword evidence="5" id="KW-0175">Coiled coil</keyword>
<dbReference type="AlphaFoldDB" id="Q5AU22"/>
<dbReference type="InterPro" id="IPR038609">
    <property type="entry name" value="HDA1_su2/3_sf"/>
</dbReference>
<feature type="region of interest" description="Disordered" evidence="8">
    <location>
        <begin position="884"/>
        <end position="916"/>
    </location>
</feature>
<feature type="region of interest" description="Disordered" evidence="8">
    <location>
        <begin position="471"/>
        <end position="517"/>
    </location>
</feature>
<keyword evidence="6" id="KW-0206">Cytoskeleton</keyword>
<keyword evidence="4" id="KW-0970">Cilium biogenesis/degradation</keyword>
<feature type="compositionally biased region" description="Low complexity" evidence="8">
    <location>
        <begin position="111"/>
        <end position="122"/>
    </location>
</feature>
<accession>Q5AU22</accession>
<feature type="compositionally biased region" description="Basic and acidic residues" evidence="8">
    <location>
        <begin position="238"/>
        <end position="247"/>
    </location>
</feature>
<evidence type="ECO:0000256" key="8">
    <source>
        <dbReference type="SAM" id="MobiDB-lite"/>
    </source>
</evidence>
<dbReference type="PANTHER" id="PTHR18879">
    <property type="entry name" value="CENTROSOMAL PROTEIN OF 290 KDA"/>
    <property type="match status" value="1"/>
</dbReference>
<dbReference type="Proteomes" id="UP000000560">
    <property type="component" value="Chromosome II"/>
</dbReference>
<feature type="region of interest" description="Disordered" evidence="8">
    <location>
        <begin position="210"/>
        <end position="306"/>
    </location>
</feature>
<dbReference type="InParanoid" id="Q5AU22"/>
<feature type="region of interest" description="Disordered" evidence="8">
    <location>
        <begin position="421"/>
        <end position="443"/>
    </location>
</feature>
<dbReference type="eggNOG" id="ENOG502S6DU">
    <property type="taxonomic scope" value="Eukaryota"/>
</dbReference>
<evidence type="ECO:0000256" key="6">
    <source>
        <dbReference type="ARBA" id="ARBA00023212"/>
    </source>
</evidence>
<sequence length="1199" mass="132852">MRNKRKASLTQHSKPTYTSSSYKGRNQHSKRYVIVSSDEEDISTDEEEVTADEDWEINGILAENETHYLIDWVGNYSPSWEPKENANEVAVQIWEEKKRKEEQAPKGNGFSIEQSSSRSSNSIFDECAETPAQELVRQQSSDSDLFVPLDSVPEARSQETNELPLSSLATENSSQFYADIKPTVASYSHSVFESCPRASIPPEYRLPDEIEKPLTQDGDPIVEVSVRGLENPDLAGRAAEDAGTSRERQRRIVHPSPRAEIPESPFISLAPPQSESIQAGSPSETPGPHSLTSSDTNGVPSSAFPARTSLANGRLLTGNSSSSANSTPACPTGYLDFRHTISSAESAPRNIPTTQTLTAPALEAVAHSASLYPGVAPSRNSILNSFPVLDSIPISPQHPSGHPLLGSTSGVASRPLITPYPSTPAIMDDQGQKKQKSSLADTMEKYSHIEGSTPREKIMNLYDKMRDKSTVETLQNEASATPSSPGDIEASEPPPAPGTGAPLSVRVDKDSSHADPIKDLVPETSLDETEHLTHISETFQTIQPSALTINHTEERPPGSVQLGPSEFAVPLPMDSRVKDDYERVLEESKNALEVSLSGRKEIPESELQLERAALLIQQVLERLSNAATHPDINVADHMESAESKFEQEASWADYSSAKFLLLNYLIKAASEHDIHLVIMVRGEKTQGIVERYLQGKGFSYTRSREEMGSGTNAEVSLAKDALSFGVQLAQSDGIVNVYKAPSAIIALDSSLNTKNPSVEHMRTTFARNGHLLPIIRLMVANSSEHVELCYPGPSTPKHLSKILQYSEHLRDIVGDLQDDALGVHEDANEIMTCLLSDNFDAFWSLPPVEPLRKWTMDESSQDEEPSQPKVDNTISATSLVQKRVLEEDSTEPFPKKPRMGESQNTSELTVGSKAESQSLDSQIQLLEKNLMQMRASNAADIQKLRKELSAAQTRLLERDRVLESLQHRYETRTKDLHNIRRERDRLIETKANYEQRIKKQNEEIIKLKDERAQLKQDLDQARDALKTGGGDMAELEKAREEIRRLTTENAALERKADVANKQAEYTREQYQTASNAAAHSGNELRTLRDENEALKRKVAGEATRLRELNIQNDESRHLTRIGELESLLSVREDLLQKKEDELREIRKNRPSTRSTSTQPRSPKLNANNYSRPTSPGINNNGSNFPGRGSALRFSSEMSL</sequence>
<keyword evidence="7" id="KW-0966">Cell projection</keyword>
<gene>
    <name evidence="9" type="ORF">ANIA_08208</name>
</gene>
<name>Q5AU22_EMENI</name>
<dbReference type="KEGG" id="ani:ANIA_08208"/>
<dbReference type="InterPro" id="IPR021006">
    <property type="entry name" value="Hda2/3"/>
</dbReference>
<evidence type="ECO:0000313" key="9">
    <source>
        <dbReference type="EMBL" id="CBF74112.1"/>
    </source>
</evidence>
<keyword evidence="3" id="KW-0963">Cytoplasm</keyword>
<evidence type="ECO:0008006" key="11">
    <source>
        <dbReference type="Google" id="ProtNLM"/>
    </source>
</evidence>
<dbReference type="OMA" id="TTHSIEH"/>
<dbReference type="PANTHER" id="PTHR18879:SF20">
    <property type="entry name" value="CENTROSOMAL PROTEIN OF 290 KDA"/>
    <property type="match status" value="1"/>
</dbReference>